<dbReference type="EMBL" id="NMQW01000002">
    <property type="protein sequence ID" value="OXM87830.1"/>
    <property type="molecule type" value="Genomic_DNA"/>
</dbReference>
<dbReference type="SUPFAM" id="SSF53850">
    <property type="entry name" value="Periplasmic binding protein-like II"/>
    <property type="match status" value="1"/>
</dbReference>
<dbReference type="InterPro" id="IPR050490">
    <property type="entry name" value="Bact_solute-bd_prot1"/>
</dbReference>
<evidence type="ECO:0000256" key="4">
    <source>
        <dbReference type="ARBA" id="ARBA00022729"/>
    </source>
</evidence>
<accession>A0A229UWS9</accession>
<evidence type="ECO:0000256" key="5">
    <source>
        <dbReference type="ARBA" id="ARBA00023136"/>
    </source>
</evidence>
<keyword evidence="3" id="KW-1003">Cell membrane</keyword>
<evidence type="ECO:0000256" key="6">
    <source>
        <dbReference type="ARBA" id="ARBA00023139"/>
    </source>
</evidence>
<dbReference type="AlphaFoldDB" id="A0A229UWS9"/>
<keyword evidence="7" id="KW-0449">Lipoprotein</keyword>
<proteinExistence type="inferred from homology"/>
<evidence type="ECO:0000256" key="7">
    <source>
        <dbReference type="ARBA" id="ARBA00023288"/>
    </source>
</evidence>
<dbReference type="InterPro" id="IPR006059">
    <property type="entry name" value="SBP"/>
</dbReference>
<organism evidence="9 10">
    <name type="scientific">Paenibacillus rigui</name>
    <dbReference type="NCBI Taxonomy" id="554312"/>
    <lineage>
        <taxon>Bacteria</taxon>
        <taxon>Bacillati</taxon>
        <taxon>Bacillota</taxon>
        <taxon>Bacilli</taxon>
        <taxon>Bacillales</taxon>
        <taxon>Paenibacillaceae</taxon>
        <taxon>Paenibacillus</taxon>
    </lineage>
</organism>
<dbReference type="PROSITE" id="PS01037">
    <property type="entry name" value="SBP_BACTERIAL_1"/>
    <property type="match status" value="1"/>
</dbReference>
<keyword evidence="4 8" id="KW-0732">Signal</keyword>
<sequence length="433" mass="47613">MNMLRNALPLVSLTVMLAACSPGGEVKPTVNNTVQKPDEKASQASKEPVKLEVASNASGSTLEAYKTLVYQFNAANPSIQVELNPIAKDYETLMNARMASGDLPDVFNTHGWSVMKYSEYLRPLNDQPWASSLVDEIKPIVTNDKGQMFVLPFDVDMTGLLYNPTILKELGRSVPATWEEFAAVCEAAKQAGYTPIHVGGKDDSGLAGMINRIALSLLIMDSGKNYKKELAEGSFDWNQFDRVTALILSWKEKGYFNVDNVTADKNATHTAMAKNKALFTFQSNQSITEIKKLNPDSKVNLMRIPTLLKTDEPFLISGERDAVGVWKSTKHEKEALQFLSFLAQPEHVSAVAASYGIPAALKGVKVDLGSQGDVYGQFSKLSVTNHFDRQYLPNGMWNTMKSVGTSMLSGMSAKDVSKTMKQDYDRLRSAAAR</sequence>
<reference evidence="9 10" key="1">
    <citation type="submission" date="2017-07" db="EMBL/GenBank/DDBJ databases">
        <title>Genome sequencing and assembly of Paenibacillus rigui.</title>
        <authorList>
            <person name="Mayilraj S."/>
        </authorList>
    </citation>
    <scope>NUCLEOTIDE SEQUENCE [LARGE SCALE GENOMIC DNA]</scope>
    <source>
        <strain evidence="9 10">JCM 16352</strain>
    </source>
</reference>
<dbReference type="Gene3D" id="3.40.190.10">
    <property type="entry name" value="Periplasmic binding protein-like II"/>
    <property type="match status" value="2"/>
</dbReference>
<comment type="similarity">
    <text evidence="1">Belongs to the bacterial solute-binding protein 1 family.</text>
</comment>
<evidence type="ECO:0000256" key="3">
    <source>
        <dbReference type="ARBA" id="ARBA00022475"/>
    </source>
</evidence>
<evidence type="ECO:0000313" key="9">
    <source>
        <dbReference type="EMBL" id="OXM87830.1"/>
    </source>
</evidence>
<dbReference type="OrthoDB" id="9798191at2"/>
<keyword evidence="10" id="KW-1185">Reference proteome</keyword>
<keyword evidence="2" id="KW-0813">Transport</keyword>
<comment type="caution">
    <text evidence="9">The sequence shown here is derived from an EMBL/GenBank/DDBJ whole genome shotgun (WGS) entry which is preliminary data.</text>
</comment>
<keyword evidence="6" id="KW-0564">Palmitate</keyword>
<gene>
    <name evidence="9" type="ORF">CF651_01575</name>
</gene>
<dbReference type="Pfam" id="PF01547">
    <property type="entry name" value="SBP_bac_1"/>
    <property type="match status" value="1"/>
</dbReference>
<protein>
    <recommendedName>
        <fullName evidence="11">ABC transporter substrate-binding protein</fullName>
    </recommendedName>
</protein>
<evidence type="ECO:0000256" key="1">
    <source>
        <dbReference type="ARBA" id="ARBA00008520"/>
    </source>
</evidence>
<dbReference type="Proteomes" id="UP000215509">
    <property type="component" value="Unassembled WGS sequence"/>
</dbReference>
<dbReference type="PANTHER" id="PTHR43649:SF33">
    <property type="entry name" value="POLYGALACTURONAN_RHAMNOGALACTURONAN-BINDING PROTEIN YTCQ"/>
    <property type="match status" value="1"/>
</dbReference>
<name>A0A229UWS9_9BACL</name>
<evidence type="ECO:0000256" key="8">
    <source>
        <dbReference type="SAM" id="SignalP"/>
    </source>
</evidence>
<dbReference type="PROSITE" id="PS51257">
    <property type="entry name" value="PROKAR_LIPOPROTEIN"/>
    <property type="match status" value="1"/>
</dbReference>
<dbReference type="InterPro" id="IPR006061">
    <property type="entry name" value="SBP_1_CS"/>
</dbReference>
<feature type="signal peptide" evidence="8">
    <location>
        <begin position="1"/>
        <end position="21"/>
    </location>
</feature>
<evidence type="ECO:0000256" key="2">
    <source>
        <dbReference type="ARBA" id="ARBA00022448"/>
    </source>
</evidence>
<dbReference type="GO" id="GO:0055085">
    <property type="term" value="P:transmembrane transport"/>
    <property type="evidence" value="ECO:0007669"/>
    <property type="project" value="InterPro"/>
</dbReference>
<dbReference type="PANTHER" id="PTHR43649">
    <property type="entry name" value="ARABINOSE-BINDING PROTEIN-RELATED"/>
    <property type="match status" value="1"/>
</dbReference>
<evidence type="ECO:0008006" key="11">
    <source>
        <dbReference type="Google" id="ProtNLM"/>
    </source>
</evidence>
<dbReference type="RefSeq" id="WP_094013080.1">
    <property type="nucleotide sequence ID" value="NZ_NMQW01000002.1"/>
</dbReference>
<feature type="chain" id="PRO_5039244443" description="ABC transporter substrate-binding protein" evidence="8">
    <location>
        <begin position="22"/>
        <end position="433"/>
    </location>
</feature>
<evidence type="ECO:0000313" key="10">
    <source>
        <dbReference type="Proteomes" id="UP000215509"/>
    </source>
</evidence>
<keyword evidence="5" id="KW-0472">Membrane</keyword>